<comment type="catalytic activity">
    <reaction evidence="1 6">
        <text>alpha-D-ribose 1,5-bisphosphate + ATP = 5-phospho-alpha-D-ribose 1-diphosphate + ADP</text>
        <dbReference type="Rhea" id="RHEA:20109"/>
        <dbReference type="ChEBI" id="CHEBI:30616"/>
        <dbReference type="ChEBI" id="CHEBI:58017"/>
        <dbReference type="ChEBI" id="CHEBI:68688"/>
        <dbReference type="ChEBI" id="CHEBI:456216"/>
        <dbReference type="EC" id="2.7.4.23"/>
    </reaction>
</comment>
<evidence type="ECO:0000313" key="9">
    <source>
        <dbReference type="Proteomes" id="UP001595711"/>
    </source>
</evidence>
<evidence type="ECO:0000256" key="6">
    <source>
        <dbReference type="HAMAP-Rule" id="MF_00836"/>
    </source>
</evidence>
<dbReference type="SUPFAM" id="SSF52540">
    <property type="entry name" value="P-loop containing nucleoside triphosphate hydrolases"/>
    <property type="match status" value="1"/>
</dbReference>
<proteinExistence type="inferred from homology"/>
<dbReference type="HAMAP" id="MF_00836">
    <property type="entry name" value="PhnN"/>
    <property type="match status" value="1"/>
</dbReference>
<evidence type="ECO:0000256" key="5">
    <source>
        <dbReference type="ARBA" id="ARBA00022840"/>
    </source>
</evidence>
<organism evidence="8 9">
    <name type="scientific">Ferrovibrio xuzhouensis</name>
    <dbReference type="NCBI Taxonomy" id="1576914"/>
    <lineage>
        <taxon>Bacteria</taxon>
        <taxon>Pseudomonadati</taxon>
        <taxon>Pseudomonadota</taxon>
        <taxon>Alphaproteobacteria</taxon>
        <taxon>Rhodospirillales</taxon>
        <taxon>Rhodospirillaceae</taxon>
        <taxon>Ferrovibrio</taxon>
    </lineage>
</organism>
<dbReference type="EC" id="2.7.4.23" evidence="6"/>
<dbReference type="SMART" id="SM00072">
    <property type="entry name" value="GuKc"/>
    <property type="match status" value="1"/>
</dbReference>
<dbReference type="InterPro" id="IPR012699">
    <property type="entry name" value="PhnN"/>
</dbReference>
<dbReference type="PANTHER" id="PTHR23117:SF8">
    <property type="entry name" value="RIBOSE 1,5-BISPHOSPHATE PHOSPHOKINASE PHNN"/>
    <property type="match status" value="1"/>
</dbReference>
<evidence type="ECO:0000256" key="3">
    <source>
        <dbReference type="ARBA" id="ARBA00022679"/>
    </source>
</evidence>
<dbReference type="Pfam" id="PF00625">
    <property type="entry name" value="Guanylate_kin"/>
    <property type="match status" value="1"/>
</dbReference>
<keyword evidence="4 6" id="KW-0547">Nucleotide-binding</keyword>
<name>A0ABV7VG16_9PROT</name>
<gene>
    <name evidence="6 8" type="primary">phnN</name>
    <name evidence="8" type="ORF">ACFOOQ_11235</name>
</gene>
<evidence type="ECO:0000256" key="1">
    <source>
        <dbReference type="ARBA" id="ARBA00000373"/>
    </source>
</evidence>
<evidence type="ECO:0000259" key="7">
    <source>
        <dbReference type="PROSITE" id="PS50052"/>
    </source>
</evidence>
<protein>
    <recommendedName>
        <fullName evidence="6">Ribose 1,5-bisphosphate phosphokinase PhnN</fullName>
        <ecNumber evidence="6">2.7.4.23</ecNumber>
    </recommendedName>
    <alternativeName>
        <fullName evidence="6">Ribose 1,5-bisphosphokinase</fullName>
    </alternativeName>
</protein>
<keyword evidence="9" id="KW-1185">Reference proteome</keyword>
<dbReference type="InterPro" id="IPR008145">
    <property type="entry name" value="GK/Ca_channel_bsu"/>
</dbReference>
<comment type="pathway">
    <text evidence="2 6">Metabolic intermediate biosynthesis; 5-phospho-alpha-D-ribose 1-diphosphate biosynthesis; 5-phospho-alpha-D-ribose 1-diphosphate from D-ribose 5-phosphate (route II): step 3/3.</text>
</comment>
<feature type="binding site" evidence="6">
    <location>
        <begin position="14"/>
        <end position="21"/>
    </location>
    <ligand>
        <name>ATP</name>
        <dbReference type="ChEBI" id="CHEBI:30616"/>
    </ligand>
</feature>
<comment type="caution">
    <text evidence="8">The sequence shown here is derived from an EMBL/GenBank/DDBJ whole genome shotgun (WGS) entry which is preliminary data.</text>
</comment>
<dbReference type="InterPro" id="IPR027417">
    <property type="entry name" value="P-loop_NTPase"/>
</dbReference>
<dbReference type="InterPro" id="IPR008144">
    <property type="entry name" value="Guanylate_kin-like_dom"/>
</dbReference>
<dbReference type="RefSeq" id="WP_379726123.1">
    <property type="nucleotide sequence ID" value="NZ_JBHRYJ010000002.1"/>
</dbReference>
<feature type="domain" description="Guanylate kinase-like" evidence="7">
    <location>
        <begin position="7"/>
        <end position="183"/>
    </location>
</feature>
<comment type="similarity">
    <text evidence="6">Belongs to the ribose 1,5-bisphosphokinase family.</text>
</comment>
<comment type="function">
    <text evidence="6">Catalyzes the phosphorylation of ribose 1,5-bisphosphate to 5-phospho-D-ribosyl alpha-1-diphosphate (PRPP).</text>
</comment>
<dbReference type="EMBL" id="JBHRYJ010000002">
    <property type="protein sequence ID" value="MFC3676120.1"/>
    <property type="molecule type" value="Genomic_DNA"/>
</dbReference>
<keyword evidence="5 6" id="KW-0067">ATP-binding</keyword>
<reference evidence="9" key="1">
    <citation type="journal article" date="2019" name="Int. J. Syst. Evol. Microbiol.">
        <title>The Global Catalogue of Microorganisms (GCM) 10K type strain sequencing project: providing services to taxonomists for standard genome sequencing and annotation.</title>
        <authorList>
            <consortium name="The Broad Institute Genomics Platform"/>
            <consortium name="The Broad Institute Genome Sequencing Center for Infectious Disease"/>
            <person name="Wu L."/>
            <person name="Ma J."/>
        </authorList>
    </citation>
    <scope>NUCLEOTIDE SEQUENCE [LARGE SCALE GENOMIC DNA]</scope>
    <source>
        <strain evidence="9">KCTC 42182</strain>
    </source>
</reference>
<evidence type="ECO:0000313" key="8">
    <source>
        <dbReference type="EMBL" id="MFC3676120.1"/>
    </source>
</evidence>
<evidence type="ECO:0000256" key="2">
    <source>
        <dbReference type="ARBA" id="ARBA00005069"/>
    </source>
</evidence>
<accession>A0ABV7VG16</accession>
<dbReference type="Proteomes" id="UP001595711">
    <property type="component" value="Unassembled WGS sequence"/>
</dbReference>
<sequence length="187" mass="19531">MADGQRGRLVLVVGPSGVGKDSVIDGARVALAGHDDVVFPHRVITRAAGLGGEDYVAVSPQAFAAMQARGDFALSWAAHDLQYGIPATIDADLAAGKQVVINVSRAVIDAARAKYPGLLVVLITATPETLRRRLTARGRETPAEIEERLARAAAFTLGGPDVVVLNNDGALGDAVTRFTSLLQKTPV</sequence>
<dbReference type="NCBIfam" id="TIGR02322">
    <property type="entry name" value="phosphon_PhnN"/>
    <property type="match status" value="1"/>
</dbReference>
<evidence type="ECO:0000256" key="4">
    <source>
        <dbReference type="ARBA" id="ARBA00022741"/>
    </source>
</evidence>
<dbReference type="PANTHER" id="PTHR23117">
    <property type="entry name" value="GUANYLATE KINASE-RELATED"/>
    <property type="match status" value="1"/>
</dbReference>
<dbReference type="PROSITE" id="PS50052">
    <property type="entry name" value="GUANYLATE_KINASE_2"/>
    <property type="match status" value="1"/>
</dbReference>
<dbReference type="Gene3D" id="3.40.50.300">
    <property type="entry name" value="P-loop containing nucleotide triphosphate hydrolases"/>
    <property type="match status" value="1"/>
</dbReference>
<keyword evidence="3 6" id="KW-0808">Transferase</keyword>